<sequence>MISDEALAMFELSNDLLVGKIAKERYPYYVNASLNLGREAAGRVKESGTVDIFQPYEEAGMEIIYEEKSGEQYGVSFRAQSEYGKDGSAKVMIYRQSIAELAKHSREVELTEEEALRIHLAHEYFHYLEYHSSEIRDERTMKYYEHGFVSDYLEPVELSRIFGRRRTGGILRCSEIAAHAFAKELIGISILPNYFDYAYLMAEGKVREADFLERVKEYEALF</sequence>
<comment type="caution">
    <text evidence="1">The sequence shown here is derived from an EMBL/GenBank/DDBJ whole genome shotgun (WGS) entry which is preliminary data.</text>
</comment>
<name>G5IFH6_9FIRM</name>
<dbReference type="EMBL" id="ADLN01000046">
    <property type="protein sequence ID" value="EHI59759.1"/>
    <property type="molecule type" value="Genomic_DNA"/>
</dbReference>
<evidence type="ECO:0000313" key="1">
    <source>
        <dbReference type="EMBL" id="EHI59759.1"/>
    </source>
</evidence>
<organism evidence="1 2">
    <name type="scientific">Hungatella hathewayi WAL-18680</name>
    <dbReference type="NCBI Taxonomy" id="742737"/>
    <lineage>
        <taxon>Bacteria</taxon>
        <taxon>Bacillati</taxon>
        <taxon>Bacillota</taxon>
        <taxon>Clostridia</taxon>
        <taxon>Lachnospirales</taxon>
        <taxon>Lachnospiraceae</taxon>
        <taxon>Hungatella</taxon>
    </lineage>
</organism>
<dbReference type="RefSeq" id="WP_006780234.1">
    <property type="nucleotide sequence ID" value="NZ_CP040506.1"/>
</dbReference>
<reference evidence="1 2" key="1">
    <citation type="submission" date="2011-08" db="EMBL/GenBank/DDBJ databases">
        <title>The Genome Sequence of Clostridium hathewayi WAL-18680.</title>
        <authorList>
            <consortium name="The Broad Institute Genome Sequencing Platform"/>
            <person name="Earl A."/>
            <person name="Ward D."/>
            <person name="Feldgarden M."/>
            <person name="Gevers D."/>
            <person name="Finegold S.M."/>
            <person name="Summanen P.H."/>
            <person name="Molitoris D.R."/>
            <person name="Song M."/>
            <person name="Daigneault M."/>
            <person name="Allen-Vercoe E."/>
            <person name="Young S.K."/>
            <person name="Zeng Q."/>
            <person name="Gargeya S."/>
            <person name="Fitzgerald M."/>
            <person name="Haas B."/>
            <person name="Abouelleil A."/>
            <person name="Alvarado L."/>
            <person name="Arachchi H.M."/>
            <person name="Berlin A."/>
            <person name="Brown A."/>
            <person name="Chapman S.B."/>
            <person name="Chen Z."/>
            <person name="Dunbar C."/>
            <person name="Freedman E."/>
            <person name="Gearin G."/>
            <person name="Gellesch M."/>
            <person name="Goldberg J."/>
            <person name="Griggs A."/>
            <person name="Gujja S."/>
            <person name="Heiman D."/>
            <person name="Howarth C."/>
            <person name="Larson L."/>
            <person name="Lui A."/>
            <person name="MacDonald P.J.P."/>
            <person name="Montmayeur A."/>
            <person name="Murphy C."/>
            <person name="Neiman D."/>
            <person name="Pearson M."/>
            <person name="Priest M."/>
            <person name="Roberts A."/>
            <person name="Saif S."/>
            <person name="Shea T."/>
            <person name="Shenoy N."/>
            <person name="Sisk P."/>
            <person name="Stolte C."/>
            <person name="Sykes S."/>
            <person name="Wortman J."/>
            <person name="Nusbaum C."/>
            <person name="Birren B."/>
        </authorList>
    </citation>
    <scope>NUCLEOTIDE SEQUENCE [LARGE SCALE GENOMIC DNA]</scope>
    <source>
        <strain evidence="1 2">WAL-18680</strain>
    </source>
</reference>
<dbReference type="Proteomes" id="UP000005384">
    <property type="component" value="Unassembled WGS sequence"/>
</dbReference>
<proteinExistence type="predicted"/>
<dbReference type="HOGENOM" id="CLU_092022_1_0_9"/>
<dbReference type="OrthoDB" id="1842465at2"/>
<protein>
    <submittedName>
        <fullName evidence="1">Uncharacterized protein</fullName>
    </submittedName>
</protein>
<gene>
    <name evidence="1" type="ORF">HMPREF9473_02254</name>
</gene>
<keyword evidence="2" id="KW-1185">Reference proteome</keyword>
<accession>G5IFH6</accession>
<dbReference type="PATRIC" id="fig|742737.3.peg.2278"/>
<evidence type="ECO:0000313" key="2">
    <source>
        <dbReference type="Proteomes" id="UP000005384"/>
    </source>
</evidence>
<dbReference type="AlphaFoldDB" id="G5IFH6"/>